<feature type="compositionally biased region" description="Polar residues" evidence="1">
    <location>
        <begin position="615"/>
        <end position="624"/>
    </location>
</feature>
<sequence length="640" mass="72818">MQVDFTILVPQFACFEKEKRSARSQNVSIKEAEERPGYCDLDWLSFPTRDLAIDIIVGHGAKFGKQAQVIRESHNCNNRTKVDNVYSSYLRSSEKHQDITQLTPSSFGEFSDVKQAAKEMDQFKVLTFGRGDLEDFSLKSYDISAKAIAELSDRSFCLIFLGASEESHVVESEQPKEWAKAIAGVRQMKRSDRLGEIQQLRAAYEEKFTWERLYNILLDKMRELVYATTKLNNALTRTIWPFRRRLHDETDLFDFVHGHQSWDDYLGHIKQDGAWGDHVILIAAVNYYKISIRVVSCLPRVHDVIIKPQCPVEKSETLVLGHIHELHYVSLRPIKVSVPRISTIKLMQKKRKEEKSLEVEDVTSRSTDQDDDKMNEQETVIRSDQSIARHVYASTVLCTLIDNGKLANQIATFPVPKMERETWNLAEAGASITFNLGTITKSLALTCLLWRRGALSPPIGTNELLVSNVIELSHDGPPDLEFKKNAPGGVNVALLHSASNLKGYEAVIKQLVDAENNEWNDLETKNIWQTSVNPTVLDWMFPFAKATCRKTWFSSFAEPFRLTVRVSIGDRSNLQVKFLKWLGGKERKKSVLICRPVTIIPNKQTNKAETRKLNSEQPRTNPVSSKVEDLNTELSAPIPL</sequence>
<accession>A0A2B4REV9</accession>
<dbReference type="Gene3D" id="3.90.70.80">
    <property type="match status" value="1"/>
</dbReference>
<proteinExistence type="predicted"/>
<keyword evidence="3" id="KW-1185">Reference proteome</keyword>
<organism evidence="2 3">
    <name type="scientific">Stylophora pistillata</name>
    <name type="common">Smooth cauliflower coral</name>
    <dbReference type="NCBI Taxonomy" id="50429"/>
    <lineage>
        <taxon>Eukaryota</taxon>
        <taxon>Metazoa</taxon>
        <taxon>Cnidaria</taxon>
        <taxon>Anthozoa</taxon>
        <taxon>Hexacorallia</taxon>
        <taxon>Scleractinia</taxon>
        <taxon>Astrocoeniina</taxon>
        <taxon>Pocilloporidae</taxon>
        <taxon>Stylophora</taxon>
    </lineage>
</organism>
<feature type="region of interest" description="Disordered" evidence="1">
    <location>
        <begin position="356"/>
        <end position="377"/>
    </location>
</feature>
<dbReference type="OrthoDB" id="5979738at2759"/>
<dbReference type="Proteomes" id="UP000225706">
    <property type="component" value="Unassembled WGS sequence"/>
</dbReference>
<dbReference type="AlphaFoldDB" id="A0A2B4REV9"/>
<gene>
    <name evidence="2" type="ORF">AWC38_SpisGene21001</name>
</gene>
<dbReference type="Gene3D" id="2.60.220.30">
    <property type="match status" value="1"/>
</dbReference>
<comment type="caution">
    <text evidence="2">The sequence shown here is derived from an EMBL/GenBank/DDBJ whole genome shotgun (WGS) entry which is preliminary data.</text>
</comment>
<dbReference type="CDD" id="cd22758">
    <property type="entry name" value="OTU_232R-like"/>
    <property type="match status" value="1"/>
</dbReference>
<evidence type="ECO:0000313" key="3">
    <source>
        <dbReference type="Proteomes" id="UP000225706"/>
    </source>
</evidence>
<name>A0A2B4REV9_STYPI</name>
<evidence type="ECO:0000256" key="1">
    <source>
        <dbReference type="SAM" id="MobiDB-lite"/>
    </source>
</evidence>
<evidence type="ECO:0000313" key="2">
    <source>
        <dbReference type="EMBL" id="PFX14815.1"/>
    </source>
</evidence>
<feature type="region of interest" description="Disordered" evidence="1">
    <location>
        <begin position="605"/>
        <end position="640"/>
    </location>
</feature>
<protein>
    <submittedName>
        <fullName evidence="2">OTU domain-containing protein</fullName>
    </submittedName>
</protein>
<reference evidence="3" key="1">
    <citation type="journal article" date="2017" name="bioRxiv">
        <title>Comparative analysis of the genomes of Stylophora pistillata and Acropora digitifera provides evidence for extensive differences between species of corals.</title>
        <authorList>
            <person name="Voolstra C.R."/>
            <person name="Li Y."/>
            <person name="Liew Y.J."/>
            <person name="Baumgarten S."/>
            <person name="Zoccola D."/>
            <person name="Flot J.-F."/>
            <person name="Tambutte S."/>
            <person name="Allemand D."/>
            <person name="Aranda M."/>
        </authorList>
    </citation>
    <scope>NUCLEOTIDE SEQUENCE [LARGE SCALE GENOMIC DNA]</scope>
</reference>
<dbReference type="EMBL" id="LSMT01000725">
    <property type="protein sequence ID" value="PFX14815.1"/>
    <property type="molecule type" value="Genomic_DNA"/>
</dbReference>